<dbReference type="AlphaFoldDB" id="A0A1P8K5K3"/>
<dbReference type="InterPro" id="IPR036280">
    <property type="entry name" value="Multihaem_cyt_sf"/>
</dbReference>
<evidence type="ECO:0000313" key="1">
    <source>
        <dbReference type="EMBL" id="APW41304.1"/>
    </source>
</evidence>
<name>A0A1P8K5K3_9BURK</name>
<sequence>MENRPLALVKYAQAAPKWIATLALTGLAVGSAWADSKGPMVPPLPQYQAECAACHIAYPAGMLPAASWKRVMGSLSKHYGTDASLDETSVRAISQWLQVNAGTYKRVREEPPQDRITTSAWFVRKHDELDPAIWKQAAVKSAANCMACHTRADKGSFSEREITFPKGLDARFRRNWSD</sequence>
<gene>
    <name evidence="1" type="ORF">RS694_01255</name>
</gene>
<dbReference type="EMBL" id="CP019239">
    <property type="protein sequence ID" value="APW41304.1"/>
    <property type="molecule type" value="Genomic_DNA"/>
</dbReference>
<accession>A0A1P8K5K3</accession>
<dbReference type="Proteomes" id="UP000186110">
    <property type="component" value="Chromosome"/>
</dbReference>
<dbReference type="InterPro" id="IPR018588">
    <property type="entry name" value="Dihaem_cytochrome-c"/>
</dbReference>
<proteinExistence type="predicted"/>
<dbReference type="eggNOG" id="COG3658">
    <property type="taxonomic scope" value="Bacteria"/>
</dbReference>
<reference evidence="1 2" key="1">
    <citation type="submission" date="2017-01" db="EMBL/GenBank/DDBJ databases">
        <authorList>
            <person name="Mah S.A."/>
            <person name="Swanson W.J."/>
            <person name="Moy G.W."/>
            <person name="Vacquier V.D."/>
        </authorList>
    </citation>
    <scope>NUCLEOTIDE SEQUENCE [LARGE SCALE GENOMIC DNA]</scope>
    <source>
        <strain evidence="1 2">DSM 22694</strain>
    </source>
</reference>
<dbReference type="KEGG" id="rsb:RS694_01255"/>
<evidence type="ECO:0000313" key="2">
    <source>
        <dbReference type="Proteomes" id="UP000186110"/>
    </source>
</evidence>
<dbReference type="SUPFAM" id="SSF48695">
    <property type="entry name" value="Multiheme cytochromes"/>
    <property type="match status" value="1"/>
</dbReference>
<organism evidence="1 2">
    <name type="scientific">Rhodoferax saidenbachensis</name>
    <dbReference type="NCBI Taxonomy" id="1484693"/>
    <lineage>
        <taxon>Bacteria</taxon>
        <taxon>Pseudomonadati</taxon>
        <taxon>Pseudomonadota</taxon>
        <taxon>Betaproteobacteria</taxon>
        <taxon>Burkholderiales</taxon>
        <taxon>Comamonadaceae</taxon>
        <taxon>Rhodoferax</taxon>
    </lineage>
</organism>
<protein>
    <submittedName>
        <fullName evidence="1">Cytochrome C</fullName>
    </submittedName>
</protein>
<dbReference type="RefSeq" id="WP_029707872.1">
    <property type="nucleotide sequence ID" value="NZ_CP019239.1"/>
</dbReference>
<dbReference type="STRING" id="1484693.RS694_01255"/>
<dbReference type="Pfam" id="PF09626">
    <property type="entry name" value="DHC"/>
    <property type="match status" value="1"/>
</dbReference>
<keyword evidence="2" id="KW-1185">Reference proteome</keyword>